<feature type="transmembrane region" description="Helical" evidence="1">
    <location>
        <begin position="95"/>
        <end position="115"/>
    </location>
</feature>
<reference evidence="2 3" key="1">
    <citation type="submission" date="2013-10" db="EMBL/GenBank/DDBJ databases">
        <title>Draft genomes and the virulence plasmids of Sd1617 vaccine constructs: WRSd3 and WRSd5.</title>
        <authorList>
            <person name="Aksomboon Vongsawan A."/>
            <person name="Venkatesan M.M."/>
            <person name="Vaisvil B."/>
            <person name="Emel G."/>
            <person name="Kepatral V."/>
            <person name="Sethabutr O."/>
            <person name="Serichantalergs O."/>
            <person name="Mason C."/>
        </authorList>
    </citation>
    <scope>NUCLEOTIDE SEQUENCE [LARGE SCALE GENOMIC DNA]</scope>
    <source>
        <strain evidence="2 3">WRSd3</strain>
    </source>
</reference>
<accession>A0A090NXM8</accession>
<comment type="caution">
    <text evidence="2">The sequence shown here is derived from an EMBL/GenBank/DDBJ whole genome shotgun (WGS) entry which is preliminary data.</text>
</comment>
<feature type="transmembrane region" description="Helical" evidence="1">
    <location>
        <begin position="306"/>
        <end position="325"/>
    </location>
</feature>
<feature type="transmembrane region" description="Helical" evidence="1">
    <location>
        <begin position="356"/>
        <end position="373"/>
    </location>
</feature>
<dbReference type="AlphaFoldDB" id="A0A090NXM8"/>
<keyword evidence="1" id="KW-1133">Transmembrane helix</keyword>
<dbReference type="Proteomes" id="UP000017944">
    <property type="component" value="Unassembled WGS sequence"/>
</dbReference>
<feature type="transmembrane region" description="Helical" evidence="1">
    <location>
        <begin position="164"/>
        <end position="188"/>
    </location>
</feature>
<gene>
    <name evidence="2" type="ORF">WRSd3_01896</name>
</gene>
<organism evidence="2 3">
    <name type="scientific">Shigella dysenteriae WRSd3</name>
    <dbReference type="NCBI Taxonomy" id="1401327"/>
    <lineage>
        <taxon>Bacteria</taxon>
        <taxon>Pseudomonadati</taxon>
        <taxon>Pseudomonadota</taxon>
        <taxon>Gammaproteobacteria</taxon>
        <taxon>Enterobacterales</taxon>
        <taxon>Enterobacteriaceae</taxon>
        <taxon>Shigella</taxon>
    </lineage>
</organism>
<feature type="transmembrane region" description="Helical" evidence="1">
    <location>
        <begin position="27"/>
        <end position="45"/>
    </location>
</feature>
<keyword evidence="1" id="KW-0472">Membrane</keyword>
<evidence type="ECO:0000256" key="1">
    <source>
        <dbReference type="SAM" id="Phobius"/>
    </source>
</evidence>
<sequence length="380" mass="43702">MTYFTGFILILFAIIIKRLTPSQSKKNIVLIANAFWGILLVGYAFNEQYFVPLSATTLFFILAFLFFFSMTYILIARSGRVVFSFGTGFIESKYIYWFAGMINIISICFGIILLYNNHFSLKVMREGILDGSISGFGLGISLPLSFCCMYLARHENKKNYFYCFTLLSFLLAVLSTSKIFLILFLVYIVGINSYVSKKKLLIYGVFVFGLFALSSIILGKFSSDPEGKIISAIFDTLRVYLFSGLAAFNLYVEKNATLPENLLLYPFKEVWGTTKDIPKTDILPWINIGVWDTNVYTAFAPWYQSLGLYAAIIIGILLGFYYGIWFSFRQNLAVGFYQTFLCFPLLMLFFQEHYLLSWKMHFIYFLCAILLAMRKALEYE</sequence>
<dbReference type="NCBIfam" id="TIGR04370">
    <property type="entry name" value="glyco_rpt_poly"/>
    <property type="match status" value="1"/>
</dbReference>
<name>A0A090NXM8_SHIDY</name>
<feature type="transmembrane region" description="Helical" evidence="1">
    <location>
        <begin position="51"/>
        <end position="75"/>
    </location>
</feature>
<dbReference type="RefSeq" id="WP_000220864.1">
    <property type="nucleotide sequence ID" value="NZ_AXUT01000142.1"/>
</dbReference>
<protein>
    <recommendedName>
        <fullName evidence="4">O-antigen polymerase</fullName>
    </recommendedName>
</protein>
<dbReference type="PATRIC" id="fig|1401327.3.peg.1760"/>
<evidence type="ECO:0008006" key="4">
    <source>
        <dbReference type="Google" id="ProtNLM"/>
    </source>
</evidence>
<dbReference type="EMBL" id="AXUT01000142">
    <property type="protein sequence ID" value="ESU79788.1"/>
    <property type="molecule type" value="Genomic_DNA"/>
</dbReference>
<evidence type="ECO:0000313" key="2">
    <source>
        <dbReference type="EMBL" id="ESU79788.1"/>
    </source>
</evidence>
<feature type="transmembrane region" description="Helical" evidence="1">
    <location>
        <begin position="230"/>
        <end position="252"/>
    </location>
</feature>
<feature type="transmembrane region" description="Helical" evidence="1">
    <location>
        <begin position="135"/>
        <end position="152"/>
    </location>
</feature>
<evidence type="ECO:0000313" key="3">
    <source>
        <dbReference type="Proteomes" id="UP000017944"/>
    </source>
</evidence>
<keyword evidence="1" id="KW-0812">Transmembrane</keyword>
<feature type="transmembrane region" description="Helical" evidence="1">
    <location>
        <begin position="200"/>
        <end position="218"/>
    </location>
</feature>
<proteinExistence type="predicted"/>
<feature type="transmembrane region" description="Helical" evidence="1">
    <location>
        <begin position="332"/>
        <end position="350"/>
    </location>
</feature>